<keyword evidence="3" id="KW-1185">Reference proteome</keyword>
<feature type="signal peptide" evidence="1">
    <location>
        <begin position="1"/>
        <end position="21"/>
    </location>
</feature>
<feature type="chain" id="PRO_5018300500" evidence="1">
    <location>
        <begin position="22"/>
        <end position="172"/>
    </location>
</feature>
<evidence type="ECO:0000313" key="3">
    <source>
        <dbReference type="Proteomes" id="UP000279089"/>
    </source>
</evidence>
<organism evidence="2 3">
    <name type="scientific">Chitinophaga barathri</name>
    <dbReference type="NCBI Taxonomy" id="1647451"/>
    <lineage>
        <taxon>Bacteria</taxon>
        <taxon>Pseudomonadati</taxon>
        <taxon>Bacteroidota</taxon>
        <taxon>Chitinophagia</taxon>
        <taxon>Chitinophagales</taxon>
        <taxon>Chitinophagaceae</taxon>
        <taxon>Chitinophaga</taxon>
    </lineage>
</organism>
<proteinExistence type="predicted"/>
<name>A0A3N4MF51_9BACT</name>
<keyword evidence="1" id="KW-0732">Signal</keyword>
<dbReference type="AlphaFoldDB" id="A0A3N4MF51"/>
<evidence type="ECO:0000256" key="1">
    <source>
        <dbReference type="SAM" id="SignalP"/>
    </source>
</evidence>
<gene>
    <name evidence="2" type="ORF">EG028_07635</name>
</gene>
<accession>A0A3N4MF51</accession>
<dbReference type="EMBL" id="RMBX01000003">
    <property type="protein sequence ID" value="RPD42015.1"/>
    <property type="molecule type" value="Genomic_DNA"/>
</dbReference>
<sequence length="172" mass="19415">MKKALFLAGLLLTLVFSQAFATPAPVASPVNPKNLIESSVNRLYHPRLVPVAKMANGMLKATVTRGTEKLIDVYVWLGYINEYSSWPGYYADVQMRFYEDLNATIPYSTSGLEVNYQITGFNGWNSYSEPMTLYAYGTDLMVAYNQELDYDDGTVFRWRGYSLRPGGYIPLS</sequence>
<dbReference type="Proteomes" id="UP000279089">
    <property type="component" value="Unassembled WGS sequence"/>
</dbReference>
<comment type="caution">
    <text evidence="2">The sequence shown here is derived from an EMBL/GenBank/DDBJ whole genome shotgun (WGS) entry which is preliminary data.</text>
</comment>
<evidence type="ECO:0000313" key="2">
    <source>
        <dbReference type="EMBL" id="RPD42015.1"/>
    </source>
</evidence>
<dbReference type="RefSeq" id="WP_120514990.1">
    <property type="nucleotide sequence ID" value="NZ_QXZY01000002.1"/>
</dbReference>
<protein>
    <submittedName>
        <fullName evidence="2">Uncharacterized protein</fullName>
    </submittedName>
</protein>
<reference evidence="3" key="1">
    <citation type="submission" date="2018-11" db="EMBL/GenBank/DDBJ databases">
        <title>Chitinophaga lutea sp.nov., isolate from arsenic contaminated soil.</title>
        <authorList>
            <person name="Zong Y."/>
        </authorList>
    </citation>
    <scope>NUCLEOTIDE SEQUENCE [LARGE SCALE GENOMIC DNA]</scope>
    <source>
        <strain evidence="3">YLT18</strain>
    </source>
</reference>